<gene>
    <name evidence="1" type="ORF">NCTC11413_01320</name>
</gene>
<sequence>MKFRTEREMMLELALVAERDDAAFKLFNLSLVLSTFRAACQFIKCRKALYQHL</sequence>
<dbReference type="Proteomes" id="UP000254232">
    <property type="component" value="Unassembled WGS sequence"/>
</dbReference>
<dbReference type="AlphaFoldDB" id="A0A377H6R3"/>
<dbReference type="GeneID" id="77264780"/>
<accession>A0A377H6R3</accession>
<organism evidence="1 2">
    <name type="scientific">Gallibacterium anatis</name>
    <dbReference type="NCBI Taxonomy" id="750"/>
    <lineage>
        <taxon>Bacteria</taxon>
        <taxon>Pseudomonadati</taxon>
        <taxon>Pseudomonadota</taxon>
        <taxon>Gammaproteobacteria</taxon>
        <taxon>Pasteurellales</taxon>
        <taxon>Pasteurellaceae</taxon>
        <taxon>Gallibacterium</taxon>
    </lineage>
</organism>
<evidence type="ECO:0000313" key="1">
    <source>
        <dbReference type="EMBL" id="STO38194.1"/>
    </source>
</evidence>
<evidence type="ECO:0000313" key="2">
    <source>
        <dbReference type="Proteomes" id="UP000254232"/>
    </source>
</evidence>
<dbReference type="EMBL" id="UGGZ01000001">
    <property type="protein sequence ID" value="STO38194.1"/>
    <property type="molecule type" value="Genomic_DNA"/>
</dbReference>
<protein>
    <submittedName>
        <fullName evidence="1">Uncharacterized protein</fullName>
    </submittedName>
</protein>
<reference evidence="1 2" key="1">
    <citation type="submission" date="2018-06" db="EMBL/GenBank/DDBJ databases">
        <authorList>
            <consortium name="Pathogen Informatics"/>
            <person name="Doyle S."/>
        </authorList>
    </citation>
    <scope>NUCLEOTIDE SEQUENCE [LARGE SCALE GENOMIC DNA]</scope>
    <source>
        <strain evidence="1 2">NCTC11413</strain>
    </source>
</reference>
<proteinExistence type="predicted"/>
<dbReference type="RefSeq" id="WP_018347226.1">
    <property type="nucleotide sequence ID" value="NZ_UGGZ01000001.1"/>
</dbReference>
<name>A0A377H6R3_9PAST</name>